<keyword evidence="1" id="KW-0472">Membrane</keyword>
<feature type="transmembrane region" description="Helical" evidence="1">
    <location>
        <begin position="167"/>
        <end position="185"/>
    </location>
</feature>
<keyword evidence="1" id="KW-0812">Transmembrane</keyword>
<evidence type="ECO:0000256" key="1">
    <source>
        <dbReference type="SAM" id="Phobius"/>
    </source>
</evidence>
<feature type="transmembrane region" description="Helical" evidence="1">
    <location>
        <begin position="46"/>
        <end position="62"/>
    </location>
</feature>
<gene>
    <name evidence="2" type="ORF">PO878_18050</name>
</gene>
<evidence type="ECO:0000313" key="2">
    <source>
        <dbReference type="EMBL" id="WCO66404.1"/>
    </source>
</evidence>
<organism evidence="2 3">
    <name type="scientific">Iamia majanohamensis</name>
    <dbReference type="NCBI Taxonomy" id="467976"/>
    <lineage>
        <taxon>Bacteria</taxon>
        <taxon>Bacillati</taxon>
        <taxon>Actinomycetota</taxon>
        <taxon>Acidimicrobiia</taxon>
        <taxon>Acidimicrobiales</taxon>
        <taxon>Iamiaceae</taxon>
        <taxon>Iamia</taxon>
    </lineage>
</organism>
<accession>A0AAE9Y8R0</accession>
<name>A0AAE9Y8R0_9ACTN</name>
<reference evidence="2" key="1">
    <citation type="submission" date="2023-01" db="EMBL/GenBank/DDBJ databases">
        <title>The diversity of Class Acidimicrobiia in South China Sea sediment environments and the proposal of Iamia marina sp. nov., a novel species of the genus Iamia.</title>
        <authorList>
            <person name="He Y."/>
            <person name="Tian X."/>
        </authorList>
    </citation>
    <scope>NUCLEOTIDE SEQUENCE</scope>
    <source>
        <strain evidence="2">DSM 19957</strain>
    </source>
</reference>
<keyword evidence="3" id="KW-1185">Reference proteome</keyword>
<dbReference type="EMBL" id="CP116942">
    <property type="protein sequence ID" value="WCO66404.1"/>
    <property type="molecule type" value="Genomic_DNA"/>
</dbReference>
<keyword evidence="1" id="KW-1133">Transmembrane helix</keyword>
<protein>
    <submittedName>
        <fullName evidence="2">Uncharacterized protein</fullName>
    </submittedName>
</protein>
<dbReference type="Proteomes" id="UP001216390">
    <property type="component" value="Chromosome"/>
</dbReference>
<sequence length="297" mass="29872">MPAPSSTALVVGVLRAVWLVLPLAVGPVLAAALDDRSAPVRDVASVLAWATWVVVLVALLVPRATSLTVARIGVPAALVAAGWAAGPGQADPDVLGGALAVVAAAVATALCLAPVVGDAFVTGSAYGTERRFALRCPPALAALAVATWAVVVAGIAAGPLLLAARQWVLGGVALVLGLAVAAVGARSLHQLSRRWLVFVPSGVVVHDPVGRPDAVMAPRPLIEGLGPEPADDEALDLTLGASGLSLVLVTSETLPVTVRRGRQDLGTEAAHRVAFTPGRPGAVLAEADARRIPLPPA</sequence>
<dbReference type="RefSeq" id="WP_272735927.1">
    <property type="nucleotide sequence ID" value="NZ_CP116942.1"/>
</dbReference>
<evidence type="ECO:0000313" key="3">
    <source>
        <dbReference type="Proteomes" id="UP001216390"/>
    </source>
</evidence>
<proteinExistence type="predicted"/>
<feature type="transmembrane region" description="Helical" evidence="1">
    <location>
        <begin position="98"/>
        <end position="127"/>
    </location>
</feature>
<dbReference type="KEGG" id="ima:PO878_18050"/>
<dbReference type="AlphaFoldDB" id="A0AAE9Y8R0"/>
<feature type="transmembrane region" description="Helical" evidence="1">
    <location>
        <begin position="69"/>
        <end position="86"/>
    </location>
</feature>
<feature type="transmembrane region" description="Helical" evidence="1">
    <location>
        <begin position="139"/>
        <end position="161"/>
    </location>
</feature>